<dbReference type="AlphaFoldDB" id="S8DYD5"/>
<comment type="similarity">
    <text evidence="2">Belongs to the MscS (TC 1.A.23) family.</text>
</comment>
<dbReference type="InterPro" id="IPR006685">
    <property type="entry name" value="MscS_channel_2nd"/>
</dbReference>
<evidence type="ECO:0000256" key="6">
    <source>
        <dbReference type="ARBA" id="ARBA00023065"/>
    </source>
</evidence>
<dbReference type="EMBL" id="AUSU01004507">
    <property type="protein sequence ID" value="EPS64957.1"/>
    <property type="molecule type" value="Genomic_DNA"/>
</dbReference>
<evidence type="ECO:0000313" key="13">
    <source>
        <dbReference type="Proteomes" id="UP000015453"/>
    </source>
</evidence>
<protein>
    <recommendedName>
        <fullName evidence="11">Mechanosensitive ion channel MscS domain-containing protein</fullName>
    </recommendedName>
</protein>
<name>S8DYD5_9LAMI</name>
<gene>
    <name evidence="12" type="ORF">M569_09822</name>
</gene>
<evidence type="ECO:0000256" key="5">
    <source>
        <dbReference type="ARBA" id="ARBA00022989"/>
    </source>
</evidence>
<keyword evidence="6" id="KW-0406">Ion transport</keyword>
<dbReference type="SUPFAM" id="SSF50182">
    <property type="entry name" value="Sm-like ribonucleoproteins"/>
    <property type="match status" value="1"/>
</dbReference>
<dbReference type="Proteomes" id="UP000015453">
    <property type="component" value="Unassembled WGS sequence"/>
</dbReference>
<proteinExistence type="inferred from homology"/>
<feature type="transmembrane region" description="Helical" evidence="10">
    <location>
        <begin position="448"/>
        <end position="468"/>
    </location>
</feature>
<dbReference type="GO" id="GO:0006820">
    <property type="term" value="P:monoatomic anion transport"/>
    <property type="evidence" value="ECO:0007669"/>
    <property type="project" value="TreeGrafter"/>
</dbReference>
<feature type="non-terminal residue" evidence="12">
    <location>
        <position position="662"/>
    </location>
</feature>
<evidence type="ECO:0000256" key="10">
    <source>
        <dbReference type="SAM" id="Phobius"/>
    </source>
</evidence>
<evidence type="ECO:0000256" key="8">
    <source>
        <dbReference type="ARBA" id="ARBA00023303"/>
    </source>
</evidence>
<keyword evidence="13" id="KW-1185">Reference proteome</keyword>
<feature type="transmembrane region" description="Helical" evidence="10">
    <location>
        <begin position="225"/>
        <end position="242"/>
    </location>
</feature>
<evidence type="ECO:0000256" key="1">
    <source>
        <dbReference type="ARBA" id="ARBA00004141"/>
    </source>
</evidence>
<feature type="region of interest" description="Disordered" evidence="9">
    <location>
        <begin position="61"/>
        <end position="83"/>
    </location>
</feature>
<keyword evidence="4 10" id="KW-0812">Transmembrane</keyword>
<accession>S8DYD5</accession>
<feature type="transmembrane region" description="Helical" evidence="10">
    <location>
        <begin position="146"/>
        <end position="169"/>
    </location>
</feature>
<keyword evidence="7 10" id="KW-0472">Membrane</keyword>
<organism evidence="12 13">
    <name type="scientific">Genlisea aurea</name>
    <dbReference type="NCBI Taxonomy" id="192259"/>
    <lineage>
        <taxon>Eukaryota</taxon>
        <taxon>Viridiplantae</taxon>
        <taxon>Streptophyta</taxon>
        <taxon>Embryophyta</taxon>
        <taxon>Tracheophyta</taxon>
        <taxon>Spermatophyta</taxon>
        <taxon>Magnoliopsida</taxon>
        <taxon>eudicotyledons</taxon>
        <taxon>Gunneridae</taxon>
        <taxon>Pentapetalae</taxon>
        <taxon>asterids</taxon>
        <taxon>lamiids</taxon>
        <taxon>Lamiales</taxon>
        <taxon>Lentibulariaceae</taxon>
        <taxon>Genlisea</taxon>
    </lineage>
</organism>
<keyword evidence="8" id="KW-0407">Ion channel</keyword>
<feature type="transmembrane region" description="Helical" evidence="10">
    <location>
        <begin position="181"/>
        <end position="205"/>
    </location>
</feature>
<dbReference type="GO" id="GO:0008381">
    <property type="term" value="F:mechanosensitive monoatomic ion channel activity"/>
    <property type="evidence" value="ECO:0007669"/>
    <property type="project" value="TreeGrafter"/>
</dbReference>
<evidence type="ECO:0000256" key="9">
    <source>
        <dbReference type="SAM" id="MobiDB-lite"/>
    </source>
</evidence>
<reference evidence="12 13" key="1">
    <citation type="journal article" date="2013" name="BMC Genomics">
        <title>The miniature genome of a carnivorous plant Genlisea aurea contains a low number of genes and short non-coding sequences.</title>
        <authorList>
            <person name="Leushkin E.V."/>
            <person name="Sutormin R.A."/>
            <person name="Nabieva E.R."/>
            <person name="Penin A.A."/>
            <person name="Kondrashov A.S."/>
            <person name="Logacheva M.D."/>
        </authorList>
    </citation>
    <scope>NUCLEOTIDE SEQUENCE [LARGE SCALE GENOMIC DNA]</scope>
</reference>
<dbReference type="Pfam" id="PF00924">
    <property type="entry name" value="MS_channel_2nd"/>
    <property type="match status" value="1"/>
</dbReference>
<dbReference type="InterPro" id="IPR016688">
    <property type="entry name" value="MscS-like_plants/fungi"/>
</dbReference>
<dbReference type="GO" id="GO:0050982">
    <property type="term" value="P:detection of mechanical stimulus"/>
    <property type="evidence" value="ECO:0007669"/>
    <property type="project" value="UniProtKB-ARBA"/>
</dbReference>
<keyword evidence="5 10" id="KW-1133">Transmembrane helix</keyword>
<feature type="transmembrane region" description="Helical" evidence="10">
    <location>
        <begin position="106"/>
        <end position="126"/>
    </location>
</feature>
<comment type="subcellular location">
    <subcellularLocation>
        <location evidence="1">Membrane</location>
        <topology evidence="1">Multi-pass membrane protein</topology>
    </subcellularLocation>
</comment>
<evidence type="ECO:0000256" key="3">
    <source>
        <dbReference type="ARBA" id="ARBA00022448"/>
    </source>
</evidence>
<evidence type="ECO:0000256" key="7">
    <source>
        <dbReference type="ARBA" id="ARBA00023136"/>
    </source>
</evidence>
<comment type="caution">
    <text evidence="12">The sequence shown here is derived from an EMBL/GenBank/DDBJ whole genome shotgun (WGS) entry which is preliminary data.</text>
</comment>
<evidence type="ECO:0000256" key="4">
    <source>
        <dbReference type="ARBA" id="ARBA00022692"/>
    </source>
</evidence>
<dbReference type="GO" id="GO:0005886">
    <property type="term" value="C:plasma membrane"/>
    <property type="evidence" value="ECO:0007669"/>
    <property type="project" value="TreeGrafter"/>
</dbReference>
<feature type="compositionally biased region" description="Polar residues" evidence="9">
    <location>
        <begin position="67"/>
        <end position="77"/>
    </location>
</feature>
<dbReference type="InterPro" id="IPR023408">
    <property type="entry name" value="MscS_beta-dom_sf"/>
</dbReference>
<dbReference type="OrthoDB" id="544685at2759"/>
<evidence type="ECO:0000313" key="12">
    <source>
        <dbReference type="EMBL" id="EPS64957.1"/>
    </source>
</evidence>
<feature type="domain" description="Mechanosensitive ion channel MscS" evidence="11">
    <location>
        <begin position="499"/>
        <end position="555"/>
    </location>
</feature>
<dbReference type="PANTHER" id="PTHR31618">
    <property type="entry name" value="MECHANOSENSITIVE ION CHANNEL PROTEIN 5"/>
    <property type="match status" value="1"/>
</dbReference>
<feature type="non-terminal residue" evidence="12">
    <location>
        <position position="1"/>
    </location>
</feature>
<dbReference type="Gene3D" id="2.30.30.60">
    <property type="match status" value="1"/>
</dbReference>
<evidence type="ECO:0000259" key="11">
    <source>
        <dbReference type="Pfam" id="PF00924"/>
    </source>
</evidence>
<dbReference type="InterPro" id="IPR010920">
    <property type="entry name" value="LSM_dom_sf"/>
</dbReference>
<sequence length="662" mass="76016">PSPEIKPTLQSSNKLPKIPETNTLTRRKSLRRSVSLKAKSRFGGPSIPIDDAVLEEIAQGYGLSPRDSPSSKTTPLMASSKPRNEEEEIYKKVSSRKKVRYRKVKAKILIEWLFLLSFLGSLIASSTVDKLKVIQLLNLRLWKWCLLVFVTFSGMLVTKWFMDFVVLLIELNFLLRKKVLYFVYGLKKSVQVFIWLNSVLITWIVLFHKRGSIKDSTTASRILEFISWTIVSLLVGSFLWFVKTLSLKMLASTFHVNTFFDRIQEAIFNQYVLMTLSGAPVMESAQMLGKTSSVSSRISFRINKTDRDGKKKRARVIDMNELHRMKQGKVSALTMKMLVDVILNSGLTTLSTTIEESFDDYEEAIVAAYEIFTNVAQPWSTYLDEHDFKRFLIREQVEIVFPMIDVGDTGKIDRKMLTEWVLKVYRDRKALAHALNDTKTAVRQLNKLISAILIVVAFVIWLLLTGIATTKVLVFLTSQLVLAAFMFGNTCKTIFEVLIFVFVMHPFDVGDRCVVDGVQMVVEEMNILTTVFLKADNEKVYYPNSVLATKPIGNHYRSPEMGDSLEFSVAFKTPVEKIGLLREKIKKYLAGNHHRWHPNHSVVVKDIEDVNKLKMVLYFGYTMNYQDISEKNRRRTDLVMEVKRIFEEVDIGYALLPRQIDL</sequence>
<dbReference type="PIRSF" id="PIRSF017209">
    <property type="entry name" value="Memb_At2g17000_prd"/>
    <property type="match status" value="1"/>
</dbReference>
<feature type="region of interest" description="Disordered" evidence="9">
    <location>
        <begin position="1"/>
        <end position="48"/>
    </location>
</feature>
<feature type="transmembrane region" description="Helical" evidence="10">
    <location>
        <begin position="480"/>
        <end position="503"/>
    </location>
</feature>
<dbReference type="FunFam" id="2.30.30.60:FF:000003">
    <property type="entry name" value="Predicted mechanosensitive ion channel"/>
    <property type="match status" value="1"/>
</dbReference>
<keyword evidence="3" id="KW-0813">Transport</keyword>
<evidence type="ECO:0000256" key="2">
    <source>
        <dbReference type="ARBA" id="ARBA00008017"/>
    </source>
</evidence>
<dbReference type="PANTHER" id="PTHR31618:SF20">
    <property type="entry name" value="MECHANOSENSITIVE ION CHANNEL PROTEIN 10"/>
    <property type="match status" value="1"/>
</dbReference>